<protein>
    <submittedName>
        <fullName evidence="2">DAK2 domain-containing protein</fullName>
    </submittedName>
</protein>
<proteinExistence type="predicted"/>
<reference evidence="2" key="2">
    <citation type="journal article" date="2021" name="PeerJ">
        <title>Extensive microbial diversity within the chicken gut microbiome revealed by metagenomics and culture.</title>
        <authorList>
            <person name="Gilroy R."/>
            <person name="Ravi A."/>
            <person name="Getino M."/>
            <person name="Pursley I."/>
            <person name="Horton D.L."/>
            <person name="Alikhan N.F."/>
            <person name="Baker D."/>
            <person name="Gharbi K."/>
            <person name="Hall N."/>
            <person name="Watson M."/>
            <person name="Adriaenssens E.M."/>
            <person name="Foster-Nyarko E."/>
            <person name="Jarju S."/>
            <person name="Secka A."/>
            <person name="Antonio M."/>
            <person name="Oren A."/>
            <person name="Chaudhuri R.R."/>
            <person name="La Ragione R."/>
            <person name="Hildebrand F."/>
            <person name="Pallen M.J."/>
        </authorList>
    </citation>
    <scope>NUCLEOTIDE SEQUENCE</scope>
    <source>
        <strain evidence="2">CHK195-12923</strain>
    </source>
</reference>
<dbReference type="InterPro" id="IPR048394">
    <property type="entry name" value="FakA-like_M"/>
</dbReference>
<dbReference type="SUPFAM" id="SSF101473">
    <property type="entry name" value="DhaL-like"/>
    <property type="match status" value="1"/>
</dbReference>
<feature type="domain" description="DhaL" evidence="1">
    <location>
        <begin position="8"/>
        <end position="201"/>
    </location>
</feature>
<dbReference type="EMBL" id="DVNE01000031">
    <property type="protein sequence ID" value="HIU61651.1"/>
    <property type="molecule type" value="Genomic_DNA"/>
</dbReference>
<organism evidence="2 3">
    <name type="scientific">Candidatus Coproplasma excrementigallinarum</name>
    <dbReference type="NCBI Taxonomy" id="2840747"/>
    <lineage>
        <taxon>Bacteria</taxon>
        <taxon>Bacillati</taxon>
        <taxon>Bacillota</taxon>
        <taxon>Clostridia</taxon>
        <taxon>Eubacteriales</taxon>
        <taxon>Candidatus Coproplasma</taxon>
    </lineage>
</organism>
<dbReference type="AlphaFoldDB" id="A0A9D1MK89"/>
<dbReference type="PANTHER" id="PTHR33434:SF4">
    <property type="entry name" value="PHOSPHATASE PROTEIN"/>
    <property type="match status" value="1"/>
</dbReference>
<comment type="caution">
    <text evidence="2">The sequence shown here is derived from an EMBL/GenBank/DDBJ whole genome shotgun (WGS) entry which is preliminary data.</text>
</comment>
<dbReference type="Gene3D" id="1.25.40.340">
    <property type="match status" value="1"/>
</dbReference>
<sequence>MQKIINSTDFRKMVSTGARMLEINRAKVDALNVFPVPDGDTGTNMSLTMQSAIAEMNACSSNRFQEICDAVSKGALRGARGNSGVITSQIFRGICSVVRECTQGIDTKTFAKALEAGTKVAYSAVSKPKEGTILTVVRMMSEAAPKLAGKNKDFVAFFTALIAVGDEALAHTPELLPVLKKAGVVDSGGVGLMTIMRGFLAAVSGEDIGTEDIPTDAQAQKKEPEFGDNSDIINLDLGEIEFAYCTEYFIIHLKQMTTLADIDRLKEKLMQIGDSVICIGDLELVKVHVHTNTPGIALSYALELGELDRIKIENMLEENRQLKAKLEAEKKEMGMLAICSGEGLAEIFKDLMCDRVIEGGQTMNPSAQDIASAVQKINAANVFVFPNNSNIILAAEQAKDLVSNRTIHVIPTKNVPQGFAAALAFNPESSVAVNKTNMTHAIDNVTSGLVTYAVRNTTMNGFKLKEGDIIGLDNKKILAKGDNIDETTIKLIKAMKNDDHEMITLYYGADVKEEDAAALAAKVAEEFPDCDVDYHYGGQPVYYYMVSME</sequence>
<dbReference type="SMART" id="SM01120">
    <property type="entry name" value="Dak2"/>
    <property type="match status" value="1"/>
</dbReference>
<dbReference type="InterPro" id="IPR033470">
    <property type="entry name" value="FakA-like_C"/>
</dbReference>
<dbReference type="Pfam" id="PF13684">
    <property type="entry name" value="FakA-like_C"/>
    <property type="match status" value="1"/>
</dbReference>
<reference evidence="2" key="1">
    <citation type="submission" date="2020-10" db="EMBL/GenBank/DDBJ databases">
        <authorList>
            <person name="Gilroy R."/>
        </authorList>
    </citation>
    <scope>NUCLEOTIDE SEQUENCE</scope>
    <source>
        <strain evidence="2">CHK195-12923</strain>
    </source>
</reference>
<dbReference type="Pfam" id="PF21645">
    <property type="entry name" value="FakA-like_M"/>
    <property type="match status" value="1"/>
</dbReference>
<dbReference type="Proteomes" id="UP000824110">
    <property type="component" value="Unassembled WGS sequence"/>
</dbReference>
<dbReference type="NCBIfam" id="TIGR03599">
    <property type="entry name" value="YloV"/>
    <property type="match status" value="1"/>
</dbReference>
<dbReference type="InterPro" id="IPR019986">
    <property type="entry name" value="YloV-like"/>
</dbReference>
<gene>
    <name evidence="2" type="ORF">IAB69_03280</name>
</gene>
<evidence type="ECO:0000313" key="2">
    <source>
        <dbReference type="EMBL" id="HIU61651.1"/>
    </source>
</evidence>
<name>A0A9D1MK89_9FIRM</name>
<dbReference type="GO" id="GO:0004371">
    <property type="term" value="F:glycerone kinase activity"/>
    <property type="evidence" value="ECO:0007669"/>
    <property type="project" value="InterPro"/>
</dbReference>
<evidence type="ECO:0000259" key="1">
    <source>
        <dbReference type="PROSITE" id="PS51480"/>
    </source>
</evidence>
<dbReference type="PROSITE" id="PS51480">
    <property type="entry name" value="DHAL"/>
    <property type="match status" value="1"/>
</dbReference>
<accession>A0A9D1MK89</accession>
<dbReference type="InterPro" id="IPR004007">
    <property type="entry name" value="DhaL_dom"/>
</dbReference>
<dbReference type="SMART" id="SM01121">
    <property type="entry name" value="Dak1_2"/>
    <property type="match status" value="1"/>
</dbReference>
<dbReference type="InterPro" id="IPR050270">
    <property type="entry name" value="DegV_domain_contain"/>
</dbReference>
<dbReference type="GO" id="GO:0006071">
    <property type="term" value="P:glycerol metabolic process"/>
    <property type="evidence" value="ECO:0007669"/>
    <property type="project" value="InterPro"/>
</dbReference>
<dbReference type="PANTHER" id="PTHR33434">
    <property type="entry name" value="DEGV DOMAIN-CONTAINING PROTEIN DR_1986-RELATED"/>
    <property type="match status" value="1"/>
</dbReference>
<evidence type="ECO:0000313" key="3">
    <source>
        <dbReference type="Proteomes" id="UP000824110"/>
    </source>
</evidence>
<dbReference type="Pfam" id="PF02734">
    <property type="entry name" value="Dak2"/>
    <property type="match status" value="1"/>
</dbReference>
<dbReference type="InterPro" id="IPR036117">
    <property type="entry name" value="DhaL_dom_sf"/>
</dbReference>